<comment type="caution">
    <text evidence="1">The sequence shown here is derived from an EMBL/GenBank/DDBJ whole genome shotgun (WGS) entry which is preliminary data.</text>
</comment>
<sequence length="58" mass="6618">MPKSGGFKYIVHGRCSSSAYPEFRKLRRQTGEAIANWIFEEILCRWGTIRVIVTDNGA</sequence>
<reference evidence="1" key="1">
    <citation type="submission" date="2022-08" db="EMBL/GenBank/DDBJ databases">
        <authorList>
            <consortium name="DOE Joint Genome Institute"/>
            <person name="Min B."/>
            <person name="Riley R."/>
            <person name="Sierra-Patev S."/>
            <person name="Naranjo-Ortiz M."/>
            <person name="Looney B."/>
            <person name="Konkel Z."/>
            <person name="Slot J.C."/>
            <person name="Sakamoto Y."/>
            <person name="Steenwyk J.L."/>
            <person name="Rokas A."/>
            <person name="Carro J."/>
            <person name="Camarero S."/>
            <person name="Ferreira P."/>
            <person name="Molpeceres G."/>
            <person name="Ruiz-Duenas F.J."/>
            <person name="Serrano A."/>
            <person name="Henrissat B."/>
            <person name="Drula E."/>
            <person name="Hughes K.W."/>
            <person name="Mata J.L."/>
            <person name="Ishikawa N.K."/>
            <person name="Vargas-Isla R."/>
            <person name="Ushijima S."/>
            <person name="Smith C.A."/>
            <person name="Ahrendt S."/>
            <person name="Andreopoulos W."/>
            <person name="He G."/>
            <person name="Labutti K."/>
            <person name="Lipzen A."/>
            <person name="Ng V."/>
            <person name="Sandor L."/>
            <person name="Barry K."/>
            <person name="Martinez A.T."/>
            <person name="Xiao Y."/>
            <person name="Gibbons J.G."/>
            <person name="Terashima K."/>
            <person name="Hibbett D.S."/>
            <person name="Grigoriev I.V."/>
        </authorList>
    </citation>
    <scope>NUCLEOTIDE SEQUENCE</scope>
    <source>
        <strain evidence="1">TFB10827</strain>
    </source>
</reference>
<protein>
    <recommendedName>
        <fullName evidence="3">DUF659 domain-containing protein</fullName>
    </recommendedName>
</protein>
<evidence type="ECO:0000313" key="1">
    <source>
        <dbReference type="EMBL" id="KAJ3995464.1"/>
    </source>
</evidence>
<gene>
    <name evidence="1" type="ORF">F5050DRAFT_1531810</name>
</gene>
<accession>A0ABQ8QA97</accession>
<keyword evidence="2" id="KW-1185">Reference proteome</keyword>
<dbReference type="InterPro" id="IPR012337">
    <property type="entry name" value="RNaseH-like_sf"/>
</dbReference>
<dbReference type="EMBL" id="MU790652">
    <property type="protein sequence ID" value="KAJ3995464.1"/>
    <property type="molecule type" value="Genomic_DNA"/>
</dbReference>
<dbReference type="Proteomes" id="UP001163828">
    <property type="component" value="Unassembled WGS sequence"/>
</dbReference>
<dbReference type="Gene3D" id="3.30.420.10">
    <property type="entry name" value="Ribonuclease H-like superfamily/Ribonuclease H"/>
    <property type="match status" value="1"/>
</dbReference>
<evidence type="ECO:0008006" key="3">
    <source>
        <dbReference type="Google" id="ProtNLM"/>
    </source>
</evidence>
<proteinExistence type="predicted"/>
<name>A0ABQ8QA97_9AGAR</name>
<dbReference type="InterPro" id="IPR036397">
    <property type="entry name" value="RNaseH_sf"/>
</dbReference>
<feature type="non-terminal residue" evidence="1">
    <location>
        <position position="58"/>
    </location>
</feature>
<organism evidence="1 2">
    <name type="scientific">Lentinula boryana</name>
    <dbReference type="NCBI Taxonomy" id="40481"/>
    <lineage>
        <taxon>Eukaryota</taxon>
        <taxon>Fungi</taxon>
        <taxon>Dikarya</taxon>
        <taxon>Basidiomycota</taxon>
        <taxon>Agaricomycotina</taxon>
        <taxon>Agaricomycetes</taxon>
        <taxon>Agaricomycetidae</taxon>
        <taxon>Agaricales</taxon>
        <taxon>Marasmiineae</taxon>
        <taxon>Omphalotaceae</taxon>
        <taxon>Lentinula</taxon>
    </lineage>
</organism>
<evidence type="ECO:0000313" key="2">
    <source>
        <dbReference type="Proteomes" id="UP001163828"/>
    </source>
</evidence>
<dbReference type="SUPFAM" id="SSF53098">
    <property type="entry name" value="Ribonuclease H-like"/>
    <property type="match status" value="1"/>
</dbReference>